<dbReference type="InParanoid" id="H2UGE2"/>
<dbReference type="GO" id="GO:0006886">
    <property type="term" value="P:intracellular protein transport"/>
    <property type="evidence" value="ECO:0007669"/>
    <property type="project" value="InterPro"/>
</dbReference>
<dbReference type="InterPro" id="IPR041282">
    <property type="entry name" value="FYVE_2"/>
</dbReference>
<feature type="region of interest" description="Disordered" evidence="7">
    <location>
        <begin position="406"/>
        <end position="430"/>
    </location>
</feature>
<feature type="compositionally biased region" description="Polar residues" evidence="7">
    <location>
        <begin position="942"/>
        <end position="954"/>
    </location>
</feature>
<dbReference type="GO" id="GO:0017022">
    <property type="term" value="F:myosin binding"/>
    <property type="evidence" value="ECO:0007669"/>
    <property type="project" value="TreeGrafter"/>
</dbReference>
<dbReference type="GO" id="GO:0030864">
    <property type="term" value="C:cortical actin cytoskeleton"/>
    <property type="evidence" value="ECO:0007669"/>
    <property type="project" value="TreeGrafter"/>
</dbReference>
<proteinExistence type="predicted"/>
<feature type="compositionally biased region" description="Basic and acidic residues" evidence="7">
    <location>
        <begin position="859"/>
        <end position="873"/>
    </location>
</feature>
<dbReference type="Pfam" id="PF02318">
    <property type="entry name" value="FYVE_2"/>
    <property type="match status" value="1"/>
</dbReference>
<feature type="compositionally biased region" description="Acidic residues" evidence="7">
    <location>
        <begin position="552"/>
        <end position="569"/>
    </location>
</feature>
<keyword evidence="10" id="KW-1185">Reference proteome</keyword>
<feature type="compositionally biased region" description="Basic and acidic residues" evidence="7">
    <location>
        <begin position="907"/>
        <end position="925"/>
    </location>
</feature>
<dbReference type="InterPro" id="IPR013083">
    <property type="entry name" value="Znf_RING/FYVE/PHD"/>
</dbReference>
<feature type="compositionally biased region" description="Acidic residues" evidence="7">
    <location>
        <begin position="610"/>
        <end position="619"/>
    </location>
</feature>
<feature type="region of interest" description="Disordered" evidence="7">
    <location>
        <begin position="542"/>
        <end position="619"/>
    </location>
</feature>
<feature type="region of interest" description="Disordered" evidence="7">
    <location>
        <begin position="366"/>
        <end position="391"/>
    </location>
</feature>
<dbReference type="PANTHER" id="PTHR14555:SF6">
    <property type="entry name" value="RAB EFFECTOR MYRIP"/>
    <property type="match status" value="1"/>
</dbReference>
<evidence type="ECO:0000256" key="4">
    <source>
        <dbReference type="ARBA" id="ARBA00022771"/>
    </source>
</evidence>
<accession>H2UGE2</accession>
<comment type="subcellular location">
    <subcellularLocation>
        <location evidence="1">Cytoplasm</location>
        <location evidence="1">Perinuclear region</location>
    </subcellularLocation>
</comment>
<dbReference type="CTD" id="561671"/>
<keyword evidence="3" id="KW-0479">Metal-binding</keyword>
<dbReference type="SUPFAM" id="SSF57903">
    <property type="entry name" value="FYVE/PHD zinc finger"/>
    <property type="match status" value="1"/>
</dbReference>
<feature type="compositionally biased region" description="Polar residues" evidence="7">
    <location>
        <begin position="373"/>
        <end position="391"/>
    </location>
</feature>
<dbReference type="STRING" id="31033.ENSTRUP00000036013"/>
<reference evidence="9" key="3">
    <citation type="submission" date="2025-09" db="UniProtKB">
        <authorList>
            <consortium name="Ensembl"/>
        </authorList>
    </citation>
    <scope>IDENTIFICATION</scope>
</reference>
<gene>
    <name evidence="9" type="primary">LOC101079020</name>
</gene>
<keyword evidence="5" id="KW-0862">Zinc</keyword>
<dbReference type="PANTHER" id="PTHR14555">
    <property type="entry name" value="MYELIN-ASSOCIATED OLIGODENDROCYTIC BASIC PROTEIN MOBP -RELATED"/>
    <property type="match status" value="1"/>
</dbReference>
<dbReference type="InterPro" id="IPR051745">
    <property type="entry name" value="Intracell_Transport_Effector"/>
</dbReference>
<dbReference type="InterPro" id="IPR006788">
    <property type="entry name" value="Myrip/Melanophilin"/>
</dbReference>
<dbReference type="GeneTree" id="ENSGT00950000183138"/>
<feature type="domain" description="RabBD" evidence="8">
    <location>
        <begin position="4"/>
        <end position="124"/>
    </location>
</feature>
<reference evidence="9 10" key="1">
    <citation type="journal article" date="2011" name="Genome Biol. Evol.">
        <title>Integration of the genetic map and genome assembly of fugu facilitates insights into distinct features of genome evolution in teleosts and mammals.</title>
        <authorList>
            <person name="Kai W."/>
            <person name="Kikuchi K."/>
            <person name="Tohari S."/>
            <person name="Chew A.K."/>
            <person name="Tay A."/>
            <person name="Fujiwara A."/>
            <person name="Hosoya S."/>
            <person name="Suetake H."/>
            <person name="Naruse K."/>
            <person name="Brenner S."/>
            <person name="Suzuki Y."/>
            <person name="Venkatesh B."/>
        </authorList>
    </citation>
    <scope>NUCLEOTIDE SEQUENCE [LARGE SCALE GENOMIC DNA]</scope>
</reference>
<evidence type="ECO:0000313" key="10">
    <source>
        <dbReference type="Proteomes" id="UP000005226"/>
    </source>
</evidence>
<reference evidence="9" key="2">
    <citation type="submission" date="2025-08" db="UniProtKB">
        <authorList>
            <consortium name="Ensembl"/>
        </authorList>
    </citation>
    <scope>IDENTIFICATION</scope>
</reference>
<dbReference type="InterPro" id="IPR011011">
    <property type="entry name" value="Znf_FYVE_PHD"/>
</dbReference>
<dbReference type="GO" id="GO:0048471">
    <property type="term" value="C:perinuclear region of cytoplasm"/>
    <property type="evidence" value="ECO:0007669"/>
    <property type="project" value="UniProtKB-SubCell"/>
</dbReference>
<dbReference type="InterPro" id="IPR010911">
    <property type="entry name" value="Rab_BD"/>
</dbReference>
<feature type="compositionally biased region" description="Basic and acidic residues" evidence="7">
    <location>
        <begin position="781"/>
        <end position="836"/>
    </location>
</feature>
<dbReference type="AlphaFoldDB" id="H2UGE2"/>
<feature type="region of interest" description="Disordered" evidence="7">
    <location>
        <begin position="767"/>
        <end position="1020"/>
    </location>
</feature>
<protein>
    <submittedName>
        <fullName evidence="9">Myosin VIIA and Rab interacting protein a</fullName>
    </submittedName>
</protein>
<feature type="coiled-coil region" evidence="6">
    <location>
        <begin position="22"/>
        <end position="49"/>
    </location>
</feature>
<evidence type="ECO:0000256" key="5">
    <source>
        <dbReference type="ARBA" id="ARBA00022833"/>
    </source>
</evidence>
<evidence type="ECO:0000313" key="9">
    <source>
        <dbReference type="Ensembl" id="ENSTRUP00000036013.2"/>
    </source>
</evidence>
<dbReference type="OMA" id="RDMELYK"/>
<dbReference type="Gene3D" id="3.30.40.10">
    <property type="entry name" value="Zinc/RING finger domain, C3HC4 (zinc finger)"/>
    <property type="match status" value="1"/>
</dbReference>
<feature type="region of interest" description="Disordered" evidence="7">
    <location>
        <begin position="471"/>
        <end position="491"/>
    </location>
</feature>
<evidence type="ECO:0000256" key="6">
    <source>
        <dbReference type="SAM" id="Coils"/>
    </source>
</evidence>
<dbReference type="GO" id="GO:0031267">
    <property type="term" value="F:small GTPase binding"/>
    <property type="evidence" value="ECO:0007669"/>
    <property type="project" value="InterPro"/>
</dbReference>
<feature type="compositionally biased region" description="Acidic residues" evidence="7">
    <location>
        <begin position="652"/>
        <end position="661"/>
    </location>
</feature>
<keyword evidence="6" id="KW-0175">Coiled coil</keyword>
<keyword evidence="2" id="KW-0963">Cytoplasm</keyword>
<feature type="compositionally biased region" description="Basic and acidic residues" evidence="7">
    <location>
        <begin position="472"/>
        <end position="484"/>
    </location>
</feature>
<organism evidence="9 10">
    <name type="scientific">Takifugu rubripes</name>
    <name type="common">Japanese pufferfish</name>
    <name type="synonym">Fugu rubripes</name>
    <dbReference type="NCBI Taxonomy" id="31033"/>
    <lineage>
        <taxon>Eukaryota</taxon>
        <taxon>Metazoa</taxon>
        <taxon>Chordata</taxon>
        <taxon>Craniata</taxon>
        <taxon>Vertebrata</taxon>
        <taxon>Euteleostomi</taxon>
        <taxon>Actinopterygii</taxon>
        <taxon>Neopterygii</taxon>
        <taxon>Teleostei</taxon>
        <taxon>Neoteleostei</taxon>
        <taxon>Acanthomorphata</taxon>
        <taxon>Eupercaria</taxon>
        <taxon>Tetraodontiformes</taxon>
        <taxon>Tetradontoidea</taxon>
        <taxon>Tetraodontidae</taxon>
        <taxon>Takifugu</taxon>
    </lineage>
</organism>
<dbReference type="GO" id="GO:0003779">
    <property type="term" value="F:actin binding"/>
    <property type="evidence" value="ECO:0007669"/>
    <property type="project" value="TreeGrafter"/>
</dbReference>
<evidence type="ECO:0000259" key="8">
    <source>
        <dbReference type="PROSITE" id="PS50916"/>
    </source>
</evidence>
<evidence type="ECO:0000256" key="7">
    <source>
        <dbReference type="SAM" id="MobiDB-lite"/>
    </source>
</evidence>
<keyword evidence="4" id="KW-0863">Zinc-finger</keyword>
<sequence length="1197" mass="134086">MGRKLDLSGLSDNEAEHVLQVVQRDMKLRKKEEARLSELRQELDEEGSRCLLLSRQRCFNQRCCIRCCSPFTFLLNPKRQCHDCRYNVCKACRAYNKQERSWLCSACQKSRLLKTQTLEWFYNNVRKRFKRFGSAKVLKTLYRKHLVEHSALSELTEGSTYEESVCNEGSICGSDSAFYRQTEEHSMAETLSVALRVAEEAIDEAISKAEVAASSQQEKQNEALYLREHRGELVEELAKTIVEKIINRKKTLADMREEYDQELLSERRTDHQLVCDEASPKQNLWRSHSAFSLLDNEALSLIGDQPFYKEGVSSALSTWKSVDWLDETGVSSVLKSSDGNWLALQSAKMSHPGLINRRKSLISSTLEREPAALSTQESQGSTPDTEAEPNTSWTDTLQEIHQAIADSTGSDWMPSQRGSGGEAVRDSEGNWTSHEPLLALLKKVSAEITQTSPSCSNSTVDVNLNVEEDEREVAAEQKEEEEKLAPSSLPDNRKEIDQIVFDSDALADDTLTAAAKNADLLDLDSDVTANQRNQERTVARQQLAGHYAESSTGEEEDEDREEVVEEEEKEGDKEVVRDCSDVQMRRESQESEDRGEEDEQSWGIELDEGRMEDEEEDEDAVKDRLCRLVAHARFTYFSSTDDDLDKTGLSEGEWEEGEDEERQNNKTVALSLKICQLEKEVRASQFSSTEDELDRVGVQEEDDGEQEELAVKVCKLAHQANATLFSSTDEELDGAGGGEEMGEVEEESLWTFQTEKAARAAHLSSLVRTSRFSSTEDEQDVEKGEGDVKGPTRPNWERRESFGDLDVKMFDLRDEIENSGEKETWDSLDSQRTDKKEEEEEKSGYIEPGDENIETEPLTVKEMEESPETRGGGEESNEEDEEFDRMINSMLTMTLEDMQGGEVNAEAPEKDKTNQELDGKMKEGSESTSEGLRAESAVMETVTETVGASPPSGNKNEETESQRGEVMLSRQEDAAVVTVKEDRDGTVGVVRENERTDESLEEDKKENAAVVEDTSVPEGPLTPQEIQLRYSAVSLRSITTEVLKVLNATEELLQGVEGGDPRLSSISLPPNTDPQKLDQQFSRLEENVYVAAGTAYGLEAELSDLEECARAISSTTSDMELSFLEEQVASAAAKVHQSDLQVSNISARIAALKNAGLNVDTHVTKTRTSPVMPVTLNSSRQQRRRLPAPPARESKKT</sequence>
<feature type="region of interest" description="Disordered" evidence="7">
    <location>
        <begin position="639"/>
        <end position="665"/>
    </location>
</feature>
<name>H2UGE2_TAKRU</name>
<feature type="compositionally biased region" description="Basic and acidic residues" evidence="7">
    <location>
        <begin position="570"/>
        <end position="592"/>
    </location>
</feature>
<dbReference type="Proteomes" id="UP000005226">
    <property type="component" value="Chromosome 22"/>
</dbReference>
<evidence type="ECO:0000256" key="1">
    <source>
        <dbReference type="ARBA" id="ARBA00004556"/>
    </source>
</evidence>
<feature type="compositionally biased region" description="Basic and acidic residues" evidence="7">
    <location>
        <begin position="979"/>
        <end position="1007"/>
    </location>
</feature>
<dbReference type="Ensembl" id="ENSTRUT00000036143.3">
    <property type="protein sequence ID" value="ENSTRUP00000036013.2"/>
    <property type="gene ID" value="ENSTRUG00000014076.3"/>
</dbReference>
<dbReference type="Pfam" id="PF04698">
    <property type="entry name" value="Rab_eff_C"/>
    <property type="match status" value="2"/>
</dbReference>
<feature type="region of interest" description="Disordered" evidence="7">
    <location>
        <begin position="1165"/>
        <end position="1197"/>
    </location>
</feature>
<evidence type="ECO:0000256" key="2">
    <source>
        <dbReference type="ARBA" id="ARBA00022490"/>
    </source>
</evidence>
<dbReference type="GO" id="GO:0008270">
    <property type="term" value="F:zinc ion binding"/>
    <property type="evidence" value="ECO:0007669"/>
    <property type="project" value="UniProtKB-KW"/>
</dbReference>
<dbReference type="PROSITE" id="PS50916">
    <property type="entry name" value="RABBD"/>
    <property type="match status" value="1"/>
</dbReference>
<dbReference type="FunFam" id="3.30.40.10:FF:000018">
    <property type="entry name" value="Synaptotagmin-like 5, isoform CRA_a"/>
    <property type="match status" value="1"/>
</dbReference>
<evidence type="ECO:0000256" key="3">
    <source>
        <dbReference type="ARBA" id="ARBA00022723"/>
    </source>
</evidence>